<dbReference type="InterPro" id="IPR001610">
    <property type="entry name" value="PAC"/>
</dbReference>
<evidence type="ECO:0000256" key="1">
    <source>
        <dbReference type="ARBA" id="ARBA00000085"/>
    </source>
</evidence>
<evidence type="ECO:0000259" key="9">
    <source>
        <dbReference type="PROSITE" id="PS50113"/>
    </source>
</evidence>
<dbReference type="InterPro" id="IPR013655">
    <property type="entry name" value="PAS_fold_3"/>
</dbReference>
<dbReference type="Proteomes" id="UP000320653">
    <property type="component" value="Unassembled WGS sequence"/>
</dbReference>
<dbReference type="PROSITE" id="PS50113">
    <property type="entry name" value="PAC"/>
    <property type="match status" value="4"/>
</dbReference>
<dbReference type="SMART" id="SM00086">
    <property type="entry name" value="PAC"/>
    <property type="match status" value="4"/>
</dbReference>
<feature type="domain" description="PAC" evidence="9">
    <location>
        <begin position="314"/>
        <end position="366"/>
    </location>
</feature>
<dbReference type="SMART" id="SM00387">
    <property type="entry name" value="HATPase_c"/>
    <property type="match status" value="1"/>
</dbReference>
<dbReference type="InterPro" id="IPR036890">
    <property type="entry name" value="HATPase_C_sf"/>
</dbReference>
<dbReference type="Pfam" id="PF08447">
    <property type="entry name" value="PAS_3"/>
    <property type="match status" value="4"/>
</dbReference>
<feature type="domain" description="PAS" evidence="8">
    <location>
        <begin position="237"/>
        <end position="311"/>
    </location>
</feature>
<dbReference type="PROSITE" id="PS50109">
    <property type="entry name" value="HIS_KIN"/>
    <property type="match status" value="1"/>
</dbReference>
<dbReference type="AlphaFoldDB" id="A0A561Q0H2"/>
<dbReference type="InterPro" id="IPR004358">
    <property type="entry name" value="Sig_transdc_His_kin-like_C"/>
</dbReference>
<feature type="domain" description="PAC" evidence="9">
    <location>
        <begin position="184"/>
        <end position="236"/>
    </location>
</feature>
<dbReference type="Gene3D" id="1.10.287.130">
    <property type="match status" value="1"/>
</dbReference>
<dbReference type="SUPFAM" id="SSF55785">
    <property type="entry name" value="PYP-like sensor domain (PAS domain)"/>
    <property type="match status" value="4"/>
</dbReference>
<dbReference type="InterPro" id="IPR000014">
    <property type="entry name" value="PAS"/>
</dbReference>
<dbReference type="PROSITE" id="PS50112">
    <property type="entry name" value="PAS"/>
    <property type="match status" value="4"/>
</dbReference>
<feature type="domain" description="PAC" evidence="9">
    <location>
        <begin position="446"/>
        <end position="498"/>
    </location>
</feature>
<evidence type="ECO:0000313" key="11">
    <source>
        <dbReference type="Proteomes" id="UP000320653"/>
    </source>
</evidence>
<evidence type="ECO:0000313" key="10">
    <source>
        <dbReference type="EMBL" id="TWF43852.1"/>
    </source>
</evidence>
<dbReference type="PANTHER" id="PTHR43304:SF1">
    <property type="entry name" value="PAC DOMAIN-CONTAINING PROTEIN"/>
    <property type="match status" value="1"/>
</dbReference>
<gene>
    <name evidence="10" type="ORF">FHW37_1184</name>
</gene>
<dbReference type="RefSeq" id="WP_145643542.1">
    <property type="nucleotide sequence ID" value="NZ_VIWP01000018.1"/>
</dbReference>
<dbReference type="InterPro" id="IPR003594">
    <property type="entry name" value="HATPase_dom"/>
</dbReference>
<keyword evidence="6" id="KW-0472">Membrane</keyword>
<evidence type="ECO:0000256" key="4">
    <source>
        <dbReference type="ARBA" id="ARBA00022679"/>
    </source>
</evidence>
<feature type="domain" description="PAS" evidence="8">
    <location>
        <begin position="104"/>
        <end position="181"/>
    </location>
</feature>
<protein>
    <recommendedName>
        <fullName evidence="2">histidine kinase</fullName>
        <ecNumber evidence="2">2.7.13.3</ecNumber>
    </recommendedName>
</protein>
<dbReference type="InterPro" id="IPR005467">
    <property type="entry name" value="His_kinase_dom"/>
</dbReference>
<feature type="domain" description="PAC" evidence="9">
    <location>
        <begin position="579"/>
        <end position="631"/>
    </location>
</feature>
<dbReference type="GO" id="GO:0004673">
    <property type="term" value="F:protein histidine kinase activity"/>
    <property type="evidence" value="ECO:0007669"/>
    <property type="project" value="UniProtKB-EC"/>
</dbReference>
<dbReference type="SMART" id="SM00091">
    <property type="entry name" value="PAS"/>
    <property type="match status" value="4"/>
</dbReference>
<evidence type="ECO:0000256" key="5">
    <source>
        <dbReference type="ARBA" id="ARBA00022777"/>
    </source>
</evidence>
<dbReference type="InterPro" id="IPR000700">
    <property type="entry name" value="PAS-assoc_C"/>
</dbReference>
<dbReference type="Pfam" id="PF02518">
    <property type="entry name" value="HATPase_c"/>
    <property type="match status" value="1"/>
</dbReference>
<feature type="transmembrane region" description="Helical" evidence="6">
    <location>
        <begin position="48"/>
        <end position="66"/>
    </location>
</feature>
<dbReference type="OrthoDB" id="226486at2"/>
<feature type="domain" description="Histidine kinase" evidence="7">
    <location>
        <begin position="651"/>
        <end position="865"/>
    </location>
</feature>
<organism evidence="10 11">
    <name type="scientific">Neorhizobium alkalisoli</name>
    <dbReference type="NCBI Taxonomy" id="528178"/>
    <lineage>
        <taxon>Bacteria</taxon>
        <taxon>Pseudomonadati</taxon>
        <taxon>Pseudomonadota</taxon>
        <taxon>Alphaproteobacteria</taxon>
        <taxon>Hyphomicrobiales</taxon>
        <taxon>Rhizobiaceae</taxon>
        <taxon>Rhizobium/Agrobacterium group</taxon>
        <taxon>Neorhizobium</taxon>
    </lineage>
</organism>
<name>A0A561Q0H2_9HYPH</name>
<dbReference type="NCBIfam" id="TIGR00229">
    <property type="entry name" value="sensory_box"/>
    <property type="match status" value="4"/>
</dbReference>
<sequence length="888" mass="99183">MDFQTSQQRRLFAFAASAIGAGVAVLLNEPVGLLIAVAFATICFGCRWGVATAIVMSAAAAALIWAEGDLASLSIRGWSAYAISAFGIWAVITSYRTISFYDQVYKAVRPTLEDIPGLGWSAYPDGRMRFVNPAATEFVGITPEEMKERMEGTDTAWWTPFIHPDDRERSLALWRNSLTTGEPLIDEQRVRRFDGTYRWFRDSAIASRDEKGDITAWYGSTVDITDQKNAEAALKASEQQLRELINTVPALIWRAGPDGKTTYVNDQLIEWFGLSTGERDVDGLESLLMDAVHPEERQDVRATVNRLFATRRSFSLKYRHRRSDGFFRWTNATVQPLLDTDGSIVQWYGVFLDINDEIEALNALRRSETETRLIVDTVPSLIWLMSTEGFVYHFNDRMVEWTGIEPGKNPSDPSAPQPTYSELIHPHDSERIAAEFKKAFETGTALHTKGRLLRKDGQFRWLDSRVEPLRDEAGNIIRWYGVSIDIEDEVRAQAALRESERYLQHMIDTVPVGIVLSDNSGTPVYVNKRLVDNNGLNVSRESEGSRLDISPAVEDLIHPDDRETVENRWAQARGKGKPYAMRYRQRRADGVYRWIEDRSEPFRDDGGKILQWYGVNLDIDDEVKAQEALRIADERLAKAARTVSLSELSISIAHDLNQPLQGVVSNVTAFKNWLGATPPNLERATRTAEWIVRDVEAAAEVVSRIRTIFSQTEHKREAVSLRAVIEDVKSSLADKLIAGKIKVHVDLDGDLPDTQADRVQIEQVVLNLLKNSVEAFDGTRSRSRSIEVRARKVNGEVVEVSVGDNGPGLTDPEKVFEAFYTTKSDALGIGLAICRSIVEAHGGQLSASNRGRGGALVTFTLPTNGRARIDAAGSAVVDIEALNRGELQ</sequence>
<dbReference type="CDD" id="cd00130">
    <property type="entry name" value="PAS"/>
    <property type="match status" value="4"/>
</dbReference>
<accession>A0A561Q0H2</accession>
<dbReference type="EMBL" id="VIWP01000018">
    <property type="protein sequence ID" value="TWF43852.1"/>
    <property type="molecule type" value="Genomic_DNA"/>
</dbReference>
<dbReference type="InterPro" id="IPR035965">
    <property type="entry name" value="PAS-like_dom_sf"/>
</dbReference>
<comment type="catalytic activity">
    <reaction evidence="1">
        <text>ATP + protein L-histidine = ADP + protein N-phospho-L-histidine.</text>
        <dbReference type="EC" id="2.7.13.3"/>
    </reaction>
</comment>
<keyword evidence="11" id="KW-1185">Reference proteome</keyword>
<dbReference type="SUPFAM" id="SSF55874">
    <property type="entry name" value="ATPase domain of HSP90 chaperone/DNA topoisomerase II/histidine kinase"/>
    <property type="match status" value="1"/>
</dbReference>
<feature type="transmembrane region" description="Helical" evidence="6">
    <location>
        <begin position="12"/>
        <end position="42"/>
    </location>
</feature>
<evidence type="ECO:0000259" key="7">
    <source>
        <dbReference type="PROSITE" id="PS50109"/>
    </source>
</evidence>
<dbReference type="InterPro" id="IPR052162">
    <property type="entry name" value="Sensor_kinase/Photoreceptor"/>
</dbReference>
<evidence type="ECO:0000259" key="8">
    <source>
        <dbReference type="PROSITE" id="PS50112"/>
    </source>
</evidence>
<dbReference type="FunFam" id="3.30.450.20:FF:000099">
    <property type="entry name" value="Sensory box sensor histidine kinase"/>
    <property type="match status" value="1"/>
</dbReference>
<evidence type="ECO:0000256" key="6">
    <source>
        <dbReference type="SAM" id="Phobius"/>
    </source>
</evidence>
<keyword evidence="4" id="KW-0808">Transferase</keyword>
<dbReference type="PANTHER" id="PTHR43304">
    <property type="entry name" value="PHYTOCHROME-LIKE PROTEIN CPH1"/>
    <property type="match status" value="1"/>
</dbReference>
<keyword evidence="6" id="KW-1133">Transmembrane helix</keyword>
<proteinExistence type="predicted"/>
<comment type="caution">
    <text evidence="10">The sequence shown here is derived from an EMBL/GenBank/DDBJ whole genome shotgun (WGS) entry which is preliminary data.</text>
</comment>
<dbReference type="Gene3D" id="3.30.450.20">
    <property type="entry name" value="PAS domain"/>
    <property type="match status" value="4"/>
</dbReference>
<reference evidence="10 11" key="1">
    <citation type="submission" date="2019-06" db="EMBL/GenBank/DDBJ databases">
        <title>Sorghum-associated microbial communities from plants grown in Nebraska, USA.</title>
        <authorList>
            <person name="Schachtman D."/>
        </authorList>
    </citation>
    <scope>NUCLEOTIDE SEQUENCE [LARGE SCALE GENOMIC DNA]</scope>
    <source>
        <strain evidence="10 11">1225</strain>
    </source>
</reference>
<keyword evidence="5" id="KW-0418">Kinase</keyword>
<feature type="transmembrane region" description="Helical" evidence="6">
    <location>
        <begin position="78"/>
        <end position="98"/>
    </location>
</feature>
<keyword evidence="6" id="KW-0812">Transmembrane</keyword>
<evidence type="ECO:0000256" key="2">
    <source>
        <dbReference type="ARBA" id="ARBA00012438"/>
    </source>
</evidence>
<feature type="domain" description="PAS" evidence="8">
    <location>
        <begin position="499"/>
        <end position="576"/>
    </location>
</feature>
<keyword evidence="3" id="KW-0597">Phosphoprotein</keyword>
<dbReference type="PRINTS" id="PR00344">
    <property type="entry name" value="BCTRLSENSOR"/>
</dbReference>
<dbReference type="EC" id="2.7.13.3" evidence="2"/>
<dbReference type="Gene3D" id="3.30.565.10">
    <property type="entry name" value="Histidine kinase-like ATPase, C-terminal domain"/>
    <property type="match status" value="1"/>
</dbReference>
<evidence type="ECO:0000256" key="3">
    <source>
        <dbReference type="ARBA" id="ARBA00022553"/>
    </source>
</evidence>
<feature type="domain" description="PAS" evidence="8">
    <location>
        <begin position="367"/>
        <end position="443"/>
    </location>
</feature>